<dbReference type="Proteomes" id="UP000613401">
    <property type="component" value="Unassembled WGS sequence"/>
</dbReference>
<evidence type="ECO:0000313" key="2">
    <source>
        <dbReference type="EMBL" id="KAF3799879.1"/>
    </source>
</evidence>
<dbReference type="EMBL" id="WVTB01000082">
    <property type="protein sequence ID" value="KAF3799879.1"/>
    <property type="molecule type" value="Genomic_DNA"/>
</dbReference>
<feature type="transmembrane region" description="Helical" evidence="1">
    <location>
        <begin position="176"/>
        <end position="199"/>
    </location>
</feature>
<dbReference type="GeneID" id="69017204"/>
<feature type="transmembrane region" description="Helical" evidence="1">
    <location>
        <begin position="211"/>
        <end position="234"/>
    </location>
</feature>
<protein>
    <submittedName>
        <fullName evidence="2">Uncharacterized protein</fullName>
    </submittedName>
</protein>
<feature type="transmembrane region" description="Helical" evidence="1">
    <location>
        <begin position="46"/>
        <end position="67"/>
    </location>
</feature>
<proteinExistence type="predicted"/>
<name>A0A8H4FG94_COLGL</name>
<comment type="caution">
    <text evidence="2">The sequence shown here is derived from an EMBL/GenBank/DDBJ whole genome shotgun (WGS) entry which is preliminary data.</text>
</comment>
<reference evidence="2" key="1">
    <citation type="journal article" date="2020" name="Phytopathology">
        <title>Genome sequence and comparative analysis of Colletotrichum gloeosporioides isolated from Liriodendron leaves.</title>
        <authorList>
            <person name="Fu F.F."/>
            <person name="Hao Z."/>
            <person name="Wang P."/>
            <person name="Lu Y."/>
            <person name="Xue L.J."/>
            <person name="Wei G."/>
            <person name="Tian Y."/>
            <person name="Baishi H."/>
            <person name="Xu H."/>
            <person name="Shi J."/>
            <person name="Cheng T."/>
            <person name="Wang G."/>
            <person name="Yi Y."/>
            <person name="Chen J."/>
        </authorList>
    </citation>
    <scope>NUCLEOTIDE SEQUENCE</scope>
    <source>
        <strain evidence="2">Lc1</strain>
    </source>
</reference>
<dbReference type="AlphaFoldDB" id="A0A8H4FG94"/>
<dbReference type="RefSeq" id="XP_045259039.1">
    <property type="nucleotide sequence ID" value="XM_045410004.1"/>
</dbReference>
<organism evidence="2 3">
    <name type="scientific">Colletotrichum gloeosporioides</name>
    <name type="common">Anthracnose fungus</name>
    <name type="synonym">Glomerella cingulata</name>
    <dbReference type="NCBI Taxonomy" id="474922"/>
    <lineage>
        <taxon>Eukaryota</taxon>
        <taxon>Fungi</taxon>
        <taxon>Dikarya</taxon>
        <taxon>Ascomycota</taxon>
        <taxon>Pezizomycotina</taxon>
        <taxon>Sordariomycetes</taxon>
        <taxon>Hypocreomycetidae</taxon>
        <taxon>Glomerellales</taxon>
        <taxon>Glomerellaceae</taxon>
        <taxon>Colletotrichum</taxon>
        <taxon>Colletotrichum gloeosporioides species complex</taxon>
    </lineage>
</organism>
<feature type="transmembrane region" description="Helical" evidence="1">
    <location>
        <begin position="321"/>
        <end position="341"/>
    </location>
</feature>
<keyword evidence="3" id="KW-1185">Reference proteome</keyword>
<reference evidence="2" key="2">
    <citation type="submission" date="2020-03" db="EMBL/GenBank/DDBJ databases">
        <authorList>
            <person name="Fu F.-F."/>
            <person name="Chen J."/>
        </authorList>
    </citation>
    <scope>NUCLEOTIDE SEQUENCE</scope>
    <source>
        <strain evidence="2">Lc1</strain>
    </source>
</reference>
<evidence type="ECO:0000313" key="3">
    <source>
        <dbReference type="Proteomes" id="UP000613401"/>
    </source>
</evidence>
<keyword evidence="1" id="KW-0472">Membrane</keyword>
<gene>
    <name evidence="2" type="ORF">GCG54_00010072</name>
</gene>
<sequence length="409" mass="45602">MAQSSEFEGDDFSNNLFSDLAPLLTLFGEQVTKQFLSMSIGWADNLLLSMGPLGVITIVVSAIRVGGVSRLKTLIGRARESQAVAEQELLSSTSEKVCELWDGQQIVRLMGDFEGLRTLLIDEDGKIFDIASASAEDLVEGDFYYHYVEKLQLDHSPTPNLALNARNAIVSSRERWFWAAVGIFLQIFAITFPGIAIYHWQWIKIGYVADYGYPCFCIGTVCLMIGVATCGHIIEGVTTENAIPLTDMGKRRGVRFFTLQRARSIGDQQFPSSVIFLAEHDKILRISRLNHRHYGSLTLFAVSTAISGYIVQFIGLRALHWSATVVMLAVTLLMTIIRAWIRRGLASDLQVVSSSSLQGHELAWLTLHLASEKERNTKSRREAGKVTAETTRHLSANVYNDKFFNFPQA</sequence>
<evidence type="ECO:0000256" key="1">
    <source>
        <dbReference type="SAM" id="Phobius"/>
    </source>
</evidence>
<accession>A0A8H4FG94</accession>
<keyword evidence="1" id="KW-0812">Transmembrane</keyword>
<keyword evidence="1" id="KW-1133">Transmembrane helix</keyword>
<feature type="transmembrane region" description="Helical" evidence="1">
    <location>
        <begin position="294"/>
        <end position="315"/>
    </location>
</feature>